<reference evidence="1" key="2">
    <citation type="submission" date="2022-01" db="EMBL/GenBank/DDBJ databases">
        <authorList>
            <person name="Yamashiro T."/>
            <person name="Shiraishi A."/>
            <person name="Satake H."/>
            <person name="Nakayama K."/>
        </authorList>
    </citation>
    <scope>NUCLEOTIDE SEQUENCE</scope>
</reference>
<name>A0ABQ5AYU8_9ASTR</name>
<dbReference type="EMBL" id="BQNB010012745">
    <property type="protein sequence ID" value="GJT07373.1"/>
    <property type="molecule type" value="Genomic_DNA"/>
</dbReference>
<dbReference type="InterPro" id="IPR036412">
    <property type="entry name" value="HAD-like_sf"/>
</dbReference>
<dbReference type="InterPro" id="IPR023214">
    <property type="entry name" value="HAD_sf"/>
</dbReference>
<reference evidence="1" key="1">
    <citation type="journal article" date="2022" name="Int. J. Mol. Sci.">
        <title>Draft Genome of Tanacetum Coccineum: Genomic Comparison of Closely Related Tanacetum-Family Plants.</title>
        <authorList>
            <person name="Yamashiro T."/>
            <person name="Shiraishi A."/>
            <person name="Nakayama K."/>
            <person name="Satake H."/>
        </authorList>
    </citation>
    <scope>NUCLEOTIDE SEQUENCE</scope>
</reference>
<sequence length="161" mass="17194">MVHTCGMTGDGVNDASTLKKGGIRIANADATDTTRDASVAKDVAGYVKDATMGSVSHKAKIAKDAADCITFCYRMITYFFGINTLGGVSSHEVEEVCLLAVSVSIFSLSAHSDCTDKSTHTSCMSVYPWRKSFVQGQCPKQKKVAARVNCSQEQQPQANGE</sequence>
<accession>A0ABQ5AYU8</accession>
<gene>
    <name evidence="1" type="ORF">Tco_0841835</name>
</gene>
<dbReference type="Proteomes" id="UP001151760">
    <property type="component" value="Unassembled WGS sequence"/>
</dbReference>
<evidence type="ECO:0000313" key="2">
    <source>
        <dbReference type="Proteomes" id="UP001151760"/>
    </source>
</evidence>
<keyword evidence="2" id="KW-1185">Reference proteome</keyword>
<dbReference type="Gene3D" id="3.40.50.1000">
    <property type="entry name" value="HAD superfamily/HAD-like"/>
    <property type="match status" value="1"/>
</dbReference>
<dbReference type="SUPFAM" id="SSF56784">
    <property type="entry name" value="HAD-like"/>
    <property type="match status" value="1"/>
</dbReference>
<comment type="caution">
    <text evidence="1">The sequence shown here is derived from an EMBL/GenBank/DDBJ whole genome shotgun (WGS) entry which is preliminary data.</text>
</comment>
<protein>
    <submittedName>
        <fullName evidence="1">ATPase 5</fullName>
    </submittedName>
</protein>
<evidence type="ECO:0000313" key="1">
    <source>
        <dbReference type="EMBL" id="GJT07373.1"/>
    </source>
</evidence>
<organism evidence="1 2">
    <name type="scientific">Tanacetum coccineum</name>
    <dbReference type="NCBI Taxonomy" id="301880"/>
    <lineage>
        <taxon>Eukaryota</taxon>
        <taxon>Viridiplantae</taxon>
        <taxon>Streptophyta</taxon>
        <taxon>Embryophyta</taxon>
        <taxon>Tracheophyta</taxon>
        <taxon>Spermatophyta</taxon>
        <taxon>Magnoliopsida</taxon>
        <taxon>eudicotyledons</taxon>
        <taxon>Gunneridae</taxon>
        <taxon>Pentapetalae</taxon>
        <taxon>asterids</taxon>
        <taxon>campanulids</taxon>
        <taxon>Asterales</taxon>
        <taxon>Asteraceae</taxon>
        <taxon>Asteroideae</taxon>
        <taxon>Anthemideae</taxon>
        <taxon>Anthemidinae</taxon>
        <taxon>Tanacetum</taxon>
    </lineage>
</organism>
<proteinExistence type="predicted"/>